<accession>Q0FYY0</accession>
<keyword evidence="1" id="KW-1133">Transmembrane helix</keyword>
<evidence type="ECO:0000313" key="2">
    <source>
        <dbReference type="EMBL" id="EAU40178.1"/>
    </source>
</evidence>
<sequence>MQHQPSFADQVWRFLNWLFPDWARSMEYVGVFGLGGWALFLLRHPDVLQRGSFRGFSALPANVWALLMGATAFVQFVAIVAPKVPGRATFRFVAMALAAGFWAVVAFNFGVSGTPSTGTHMYATWAGLSALAGVWLGCLTIKS</sequence>
<feature type="transmembrane region" description="Helical" evidence="1">
    <location>
        <begin position="63"/>
        <end position="81"/>
    </location>
</feature>
<keyword evidence="3" id="KW-1185">Reference proteome</keyword>
<dbReference type="STRING" id="217511.GCA_001463845_01038"/>
<organism evidence="2 3">
    <name type="scientific">Fulvimarina pelagi HTCC2506</name>
    <dbReference type="NCBI Taxonomy" id="314231"/>
    <lineage>
        <taxon>Bacteria</taxon>
        <taxon>Pseudomonadati</taxon>
        <taxon>Pseudomonadota</taxon>
        <taxon>Alphaproteobacteria</taxon>
        <taxon>Hyphomicrobiales</taxon>
        <taxon>Aurantimonadaceae</taxon>
        <taxon>Fulvimarina</taxon>
    </lineage>
</organism>
<feature type="transmembrane region" description="Helical" evidence="1">
    <location>
        <begin position="25"/>
        <end position="43"/>
    </location>
</feature>
<protein>
    <submittedName>
        <fullName evidence="2">Uncharacterized protein</fullName>
    </submittedName>
</protein>
<dbReference type="Proteomes" id="UP000004310">
    <property type="component" value="Unassembled WGS sequence"/>
</dbReference>
<feature type="transmembrane region" description="Helical" evidence="1">
    <location>
        <begin position="88"/>
        <end position="110"/>
    </location>
</feature>
<keyword evidence="1" id="KW-0812">Transmembrane</keyword>
<dbReference type="AlphaFoldDB" id="Q0FYY0"/>
<dbReference type="HOGENOM" id="CLU_1803361_0_0_5"/>
<proteinExistence type="predicted"/>
<feature type="transmembrane region" description="Helical" evidence="1">
    <location>
        <begin position="122"/>
        <end position="141"/>
    </location>
</feature>
<evidence type="ECO:0000313" key="3">
    <source>
        <dbReference type="Proteomes" id="UP000004310"/>
    </source>
</evidence>
<comment type="caution">
    <text evidence="2">The sequence shown here is derived from an EMBL/GenBank/DDBJ whole genome shotgun (WGS) entry which is preliminary data.</text>
</comment>
<dbReference type="RefSeq" id="WP_007067434.1">
    <property type="nucleotide sequence ID" value="NZ_DS022272.1"/>
</dbReference>
<gene>
    <name evidence="2" type="ORF">FP2506_11497</name>
</gene>
<dbReference type="EMBL" id="AATP01000009">
    <property type="protein sequence ID" value="EAU40178.1"/>
    <property type="molecule type" value="Genomic_DNA"/>
</dbReference>
<reference evidence="2 3" key="1">
    <citation type="journal article" date="2010" name="J. Bacteriol.">
        <title>Genome sequence of Fulvimarina pelagi HTCC2506T, a Mn(II)-oxidizing alphaproteobacterium possessing an aerobic anoxygenic photosynthetic gene cluster and Xanthorhodopsin.</title>
        <authorList>
            <person name="Kang I."/>
            <person name="Oh H.M."/>
            <person name="Lim S.I."/>
            <person name="Ferriera S."/>
            <person name="Giovannoni S.J."/>
            <person name="Cho J.C."/>
        </authorList>
    </citation>
    <scope>NUCLEOTIDE SEQUENCE [LARGE SCALE GENOMIC DNA]</scope>
    <source>
        <strain evidence="2 3">HTCC2506</strain>
    </source>
</reference>
<keyword evidence="1" id="KW-0472">Membrane</keyword>
<evidence type="ECO:0000256" key="1">
    <source>
        <dbReference type="SAM" id="Phobius"/>
    </source>
</evidence>
<name>Q0FYY0_9HYPH</name>